<dbReference type="InterPro" id="IPR052969">
    <property type="entry name" value="Thr-specific_kinase-like"/>
</dbReference>
<dbReference type="EMBL" id="CAJZBQ010000018">
    <property type="protein sequence ID" value="CAG9317588.1"/>
    <property type="molecule type" value="Genomic_DNA"/>
</dbReference>
<reference evidence="3" key="1">
    <citation type="submission" date="2021-09" db="EMBL/GenBank/DDBJ databases">
        <authorList>
            <consortium name="AG Swart"/>
            <person name="Singh M."/>
            <person name="Singh A."/>
            <person name="Seah K."/>
            <person name="Emmerich C."/>
        </authorList>
    </citation>
    <scope>NUCLEOTIDE SEQUENCE</scope>
    <source>
        <strain evidence="3">ATCC30299</strain>
    </source>
</reference>
<dbReference type="Gene3D" id="3.40.50.410">
    <property type="entry name" value="von Willebrand factor, type A domain"/>
    <property type="match status" value="1"/>
</dbReference>
<accession>A0AAU9IV66</accession>
<dbReference type="Pfam" id="PF00092">
    <property type="entry name" value="VWA"/>
    <property type="match status" value="1"/>
</dbReference>
<dbReference type="InterPro" id="IPR002035">
    <property type="entry name" value="VWF_A"/>
</dbReference>
<dbReference type="CDD" id="cd00198">
    <property type="entry name" value="vWFA"/>
    <property type="match status" value="1"/>
</dbReference>
<dbReference type="GO" id="GO:0004674">
    <property type="term" value="F:protein serine/threonine kinase activity"/>
    <property type="evidence" value="ECO:0007669"/>
    <property type="project" value="TreeGrafter"/>
</dbReference>
<evidence type="ECO:0000256" key="1">
    <source>
        <dbReference type="SAM" id="MobiDB-lite"/>
    </source>
</evidence>
<feature type="compositionally biased region" description="Polar residues" evidence="1">
    <location>
        <begin position="1"/>
        <end position="11"/>
    </location>
</feature>
<feature type="region of interest" description="Disordered" evidence="1">
    <location>
        <begin position="1"/>
        <end position="31"/>
    </location>
</feature>
<comment type="caution">
    <text evidence="3">The sequence shown here is derived from an EMBL/GenBank/DDBJ whole genome shotgun (WGS) entry which is preliminary data.</text>
</comment>
<gene>
    <name evidence="3" type="ORF">BSTOLATCC_MIC18832</name>
</gene>
<dbReference type="PANTHER" id="PTHR47763">
    <property type="entry name" value="ALPHA-PROTEIN KINASE VWKA"/>
    <property type="match status" value="1"/>
</dbReference>
<evidence type="ECO:0000313" key="4">
    <source>
        <dbReference type="Proteomes" id="UP001162131"/>
    </source>
</evidence>
<dbReference type="GO" id="GO:0005737">
    <property type="term" value="C:cytoplasm"/>
    <property type="evidence" value="ECO:0007669"/>
    <property type="project" value="TreeGrafter"/>
</dbReference>
<dbReference type="AlphaFoldDB" id="A0AAU9IV66"/>
<dbReference type="Proteomes" id="UP001162131">
    <property type="component" value="Unassembled WGS sequence"/>
</dbReference>
<dbReference type="PROSITE" id="PS50234">
    <property type="entry name" value="VWFA"/>
    <property type="match status" value="1"/>
</dbReference>
<keyword evidence="4" id="KW-1185">Reference proteome</keyword>
<protein>
    <recommendedName>
        <fullName evidence="2">VWFA domain-containing protein</fullName>
    </recommendedName>
</protein>
<name>A0AAU9IV66_9CILI</name>
<dbReference type="SUPFAM" id="SSF53300">
    <property type="entry name" value="vWA-like"/>
    <property type="match status" value="1"/>
</dbReference>
<dbReference type="InterPro" id="IPR036465">
    <property type="entry name" value="vWFA_dom_sf"/>
</dbReference>
<feature type="domain" description="VWFA" evidence="2">
    <location>
        <begin position="38"/>
        <end position="241"/>
    </location>
</feature>
<evidence type="ECO:0000313" key="3">
    <source>
        <dbReference type="EMBL" id="CAG9317588.1"/>
    </source>
</evidence>
<organism evidence="3 4">
    <name type="scientific">Blepharisma stoltei</name>
    <dbReference type="NCBI Taxonomy" id="1481888"/>
    <lineage>
        <taxon>Eukaryota</taxon>
        <taxon>Sar</taxon>
        <taxon>Alveolata</taxon>
        <taxon>Ciliophora</taxon>
        <taxon>Postciliodesmatophora</taxon>
        <taxon>Heterotrichea</taxon>
        <taxon>Heterotrichida</taxon>
        <taxon>Blepharismidae</taxon>
        <taxon>Blepharisma</taxon>
    </lineage>
</organism>
<evidence type="ECO:0000259" key="2">
    <source>
        <dbReference type="PROSITE" id="PS50234"/>
    </source>
</evidence>
<proteinExistence type="predicted"/>
<dbReference type="PANTHER" id="PTHR47763:SF1">
    <property type="entry name" value="DUF659 DOMAIN-CONTAINING PROTEIN"/>
    <property type="match status" value="1"/>
</dbReference>
<sequence length="257" mass="28189">MEPTADTSESAGSAEVPQLDPTADTPGSAGSAEVPQFDICIILDCTGSMGSSFPQVKEAITSIVNMYMPRGVSTNFAIVGYTDHAGDSGNLDGNNPVIIYPRSKNINDFVKDDALQFLNNLVANGGGSQYGEAMIDGMYNANHLVYRPNTPRMYFIIGDDTPHGSEFHPNTQYPNGCACGHDWRQLLREMKEQEVLLKFVKLNDIMNKTAELFEAEYGEDNMETFSQACIKNLSSIVADSVGSVIEYYLEQARNKKK</sequence>